<dbReference type="AlphaFoldDB" id="A0A2W2CME6"/>
<reference evidence="1 2" key="1">
    <citation type="submission" date="2018-01" db="EMBL/GenBank/DDBJ databases">
        <title>Draft genome sequence of Jishengella endophytica.</title>
        <authorList>
            <person name="Sahin N."/>
            <person name="Ay H."/>
            <person name="Saygin H."/>
        </authorList>
    </citation>
    <scope>NUCLEOTIDE SEQUENCE [LARGE SCALE GENOMIC DNA]</scope>
    <source>
        <strain evidence="1 2">DSM 45430</strain>
    </source>
</reference>
<dbReference type="Proteomes" id="UP000248627">
    <property type="component" value="Unassembled WGS sequence"/>
</dbReference>
<evidence type="ECO:0000313" key="2">
    <source>
        <dbReference type="Proteomes" id="UP000248627"/>
    </source>
</evidence>
<dbReference type="RefSeq" id="WP_111242358.1">
    <property type="nucleotide sequence ID" value="NZ_AP023358.1"/>
</dbReference>
<evidence type="ECO:0000313" key="1">
    <source>
        <dbReference type="EMBL" id="PZF99140.1"/>
    </source>
</evidence>
<organism evidence="1 2">
    <name type="scientific">Micromonospora endophytica</name>
    <dbReference type="NCBI Taxonomy" id="515350"/>
    <lineage>
        <taxon>Bacteria</taxon>
        <taxon>Bacillati</taxon>
        <taxon>Actinomycetota</taxon>
        <taxon>Actinomycetes</taxon>
        <taxon>Micromonosporales</taxon>
        <taxon>Micromonosporaceae</taxon>
        <taxon>Micromonospora</taxon>
    </lineage>
</organism>
<dbReference type="OrthoDB" id="3398873at2"/>
<dbReference type="EMBL" id="POTX01000028">
    <property type="protein sequence ID" value="PZF99140.1"/>
    <property type="molecule type" value="Genomic_DNA"/>
</dbReference>
<proteinExistence type="predicted"/>
<sequence length="191" mass="20786">MAVEWSSRVNSAFTLRAALALTGIRLAELLARPDARGRVEARAATVARRRGGASGPVEEALLDLRLDPYRADPAQPDVYFEVLDWEAAVLVSLSQYQSRSDDPETGLFAWVAAERSPASKVLAIASTLALAECGDGEVIDEYGYLSDLRMNAPVELFGRLRLPMGQRSLEAAIDGVLARTRLRRTPMVNDG</sequence>
<name>A0A2W2CME6_9ACTN</name>
<gene>
    <name evidence="1" type="ORF">C1I93_06720</name>
</gene>
<comment type="caution">
    <text evidence="1">The sequence shown here is derived from an EMBL/GenBank/DDBJ whole genome shotgun (WGS) entry which is preliminary data.</text>
</comment>
<protein>
    <submittedName>
        <fullName evidence="1">Uncharacterized protein</fullName>
    </submittedName>
</protein>
<keyword evidence="2" id="KW-1185">Reference proteome</keyword>
<accession>A0A2W2CME6</accession>